<dbReference type="Proteomes" id="UP001623660">
    <property type="component" value="Unassembled WGS sequence"/>
</dbReference>
<dbReference type="InterPro" id="IPR014054">
    <property type="entry name" value="Phage_regulatory_Rha"/>
</dbReference>
<dbReference type="EMBL" id="JBJHZX010000043">
    <property type="protein sequence ID" value="MFL0197993.1"/>
    <property type="molecule type" value="Genomic_DNA"/>
</dbReference>
<evidence type="ECO:0000313" key="2">
    <source>
        <dbReference type="Proteomes" id="UP001623660"/>
    </source>
</evidence>
<evidence type="ECO:0000313" key="1">
    <source>
        <dbReference type="EMBL" id="MFL0197993.1"/>
    </source>
</evidence>
<gene>
    <name evidence="1" type="ORF">ACJDU8_20860</name>
</gene>
<comment type="caution">
    <text evidence="1">The sequence shown here is derived from an EMBL/GenBank/DDBJ whole genome shotgun (WGS) entry which is preliminary data.</text>
</comment>
<accession>A0ABW8SS34</accession>
<sequence>MNTLINLGIFTKGEKALVSSRVIADNFNKEHAEVINAIEGRKDTNGTIKNNGLINQLFESGISQPEKYFIKNTYTSRGKKYTEYLLTRDGFSLLVMGFTGRKALQWKLKYIEAFNRMEAFIKEKLSSEWKETRIKGKLCRRNETDVIMNKLIPFAILQGSKNAGKLYMPYSKLVNKCVGIPSKSREKATKRVLDVIYNLENLIEHVISEEVDKATYYKDIYQICKDKCNLMVRLSYLPEQKLIA</sequence>
<reference evidence="1 2" key="1">
    <citation type="submission" date="2024-11" db="EMBL/GenBank/DDBJ databases">
        <authorList>
            <person name="Heng Y.C."/>
            <person name="Lim A.C.H."/>
            <person name="Lee J.K.Y."/>
            <person name="Kittelmann S."/>
        </authorList>
    </citation>
    <scope>NUCLEOTIDE SEQUENCE [LARGE SCALE GENOMIC DNA]</scope>
    <source>
        <strain evidence="1 2">WILCCON 0269</strain>
    </source>
</reference>
<dbReference type="NCBIfam" id="TIGR02681">
    <property type="entry name" value="phage_pRha"/>
    <property type="match status" value="1"/>
</dbReference>
<dbReference type="Pfam" id="PF09669">
    <property type="entry name" value="Phage_pRha"/>
    <property type="match status" value="1"/>
</dbReference>
<organism evidence="1 2">
    <name type="scientific">Candidatus Clostridium eludens</name>
    <dbReference type="NCBI Taxonomy" id="3381663"/>
    <lineage>
        <taxon>Bacteria</taxon>
        <taxon>Bacillati</taxon>
        <taxon>Bacillota</taxon>
        <taxon>Clostridia</taxon>
        <taxon>Eubacteriales</taxon>
        <taxon>Clostridiaceae</taxon>
        <taxon>Clostridium</taxon>
    </lineage>
</organism>
<keyword evidence="2" id="KW-1185">Reference proteome</keyword>
<protein>
    <submittedName>
        <fullName evidence="1">Rha family transcriptional regulator</fullName>
    </submittedName>
</protein>
<dbReference type="RefSeq" id="WP_406794100.1">
    <property type="nucleotide sequence ID" value="NZ_JBJHZX010000043.1"/>
</dbReference>
<proteinExistence type="predicted"/>
<name>A0ABW8SS34_9CLOT</name>